<keyword evidence="6 10" id="KW-0067">ATP-binding</keyword>
<accession>A0A7X2XXC6</accession>
<evidence type="ECO:0000313" key="11">
    <source>
        <dbReference type="Proteomes" id="UP000466388"/>
    </source>
</evidence>
<evidence type="ECO:0000259" key="9">
    <source>
        <dbReference type="PROSITE" id="PS50893"/>
    </source>
</evidence>
<dbReference type="RefSeq" id="WP_155431348.1">
    <property type="nucleotide sequence ID" value="NZ_WNJO01000005.1"/>
</dbReference>
<dbReference type="InterPro" id="IPR050095">
    <property type="entry name" value="ECF_ABC_transporter_ATP-bd"/>
</dbReference>
<dbReference type="PROSITE" id="PS50893">
    <property type="entry name" value="ABC_TRANSPORTER_2"/>
    <property type="match status" value="2"/>
</dbReference>
<keyword evidence="5" id="KW-0547">Nucleotide-binding</keyword>
<comment type="subcellular location">
    <subcellularLocation>
        <location evidence="1">Cell membrane</location>
        <topology evidence="1">Peripheral membrane protein</topology>
    </subcellularLocation>
</comment>
<comment type="similarity">
    <text evidence="2">Belongs to the ABC transporter superfamily.</text>
</comment>
<keyword evidence="7" id="KW-1278">Translocase</keyword>
<dbReference type="InterPro" id="IPR003439">
    <property type="entry name" value="ABC_transporter-like_ATP-bd"/>
</dbReference>
<evidence type="ECO:0000256" key="3">
    <source>
        <dbReference type="ARBA" id="ARBA00022448"/>
    </source>
</evidence>
<gene>
    <name evidence="10" type="ORF">GM612_05320</name>
</gene>
<dbReference type="EMBL" id="WNJO01000005">
    <property type="protein sequence ID" value="MTV82071.1"/>
    <property type="molecule type" value="Genomic_DNA"/>
</dbReference>
<feature type="domain" description="ABC transporter" evidence="9">
    <location>
        <begin position="4"/>
        <end position="247"/>
    </location>
</feature>
<keyword evidence="11" id="KW-1185">Reference proteome</keyword>
<dbReference type="InterPro" id="IPR027417">
    <property type="entry name" value="P-loop_NTPase"/>
</dbReference>
<evidence type="ECO:0000256" key="4">
    <source>
        <dbReference type="ARBA" id="ARBA00022475"/>
    </source>
</evidence>
<keyword evidence="3" id="KW-0813">Transport</keyword>
<protein>
    <submittedName>
        <fullName evidence="10">ATP-binding cassette domain-containing protein</fullName>
    </submittedName>
</protein>
<feature type="domain" description="ABC transporter" evidence="9">
    <location>
        <begin position="263"/>
        <end position="479"/>
    </location>
</feature>
<dbReference type="Gene3D" id="3.40.50.300">
    <property type="entry name" value="P-loop containing nucleotide triphosphate hydrolases"/>
    <property type="match status" value="2"/>
</dbReference>
<dbReference type="GO" id="GO:0042626">
    <property type="term" value="F:ATPase-coupled transmembrane transporter activity"/>
    <property type="evidence" value="ECO:0007669"/>
    <property type="project" value="TreeGrafter"/>
</dbReference>
<evidence type="ECO:0000256" key="7">
    <source>
        <dbReference type="ARBA" id="ARBA00022967"/>
    </source>
</evidence>
<evidence type="ECO:0000256" key="6">
    <source>
        <dbReference type="ARBA" id="ARBA00022840"/>
    </source>
</evidence>
<evidence type="ECO:0000313" key="10">
    <source>
        <dbReference type="EMBL" id="MTV82071.1"/>
    </source>
</evidence>
<dbReference type="InterPro" id="IPR003593">
    <property type="entry name" value="AAA+_ATPase"/>
</dbReference>
<evidence type="ECO:0000256" key="5">
    <source>
        <dbReference type="ARBA" id="ARBA00022741"/>
    </source>
</evidence>
<dbReference type="InterPro" id="IPR015856">
    <property type="entry name" value="ABC_transpr_CbiO/EcfA_su"/>
</dbReference>
<dbReference type="PROSITE" id="PS00211">
    <property type="entry name" value="ABC_TRANSPORTER_1"/>
    <property type="match status" value="2"/>
</dbReference>
<dbReference type="SMART" id="SM00382">
    <property type="entry name" value="AAA"/>
    <property type="match status" value="2"/>
</dbReference>
<organism evidence="10 11">
    <name type="scientific">Secundilactobacillus folii</name>
    <dbReference type="NCBI Taxonomy" id="2678357"/>
    <lineage>
        <taxon>Bacteria</taxon>
        <taxon>Bacillati</taxon>
        <taxon>Bacillota</taxon>
        <taxon>Bacilli</taxon>
        <taxon>Lactobacillales</taxon>
        <taxon>Lactobacillaceae</taxon>
        <taxon>Secundilactobacillus</taxon>
    </lineage>
</organism>
<dbReference type="GO" id="GO:0005524">
    <property type="term" value="F:ATP binding"/>
    <property type="evidence" value="ECO:0007669"/>
    <property type="project" value="UniProtKB-KW"/>
</dbReference>
<evidence type="ECO:0000256" key="1">
    <source>
        <dbReference type="ARBA" id="ARBA00004202"/>
    </source>
</evidence>
<dbReference type="Pfam" id="PF00005">
    <property type="entry name" value="ABC_tran"/>
    <property type="match status" value="2"/>
</dbReference>
<evidence type="ECO:0000256" key="2">
    <source>
        <dbReference type="ARBA" id="ARBA00005417"/>
    </source>
</evidence>
<dbReference type="AlphaFoldDB" id="A0A7X2XXC6"/>
<keyword evidence="4" id="KW-1003">Cell membrane</keyword>
<dbReference type="GO" id="GO:0043190">
    <property type="term" value="C:ATP-binding cassette (ABC) transporter complex"/>
    <property type="evidence" value="ECO:0007669"/>
    <property type="project" value="TreeGrafter"/>
</dbReference>
<evidence type="ECO:0000256" key="8">
    <source>
        <dbReference type="ARBA" id="ARBA00023136"/>
    </source>
</evidence>
<name>A0A7X2XXC6_9LACO</name>
<dbReference type="InterPro" id="IPR017871">
    <property type="entry name" value="ABC_transporter-like_CS"/>
</dbReference>
<keyword evidence="8" id="KW-0472">Membrane</keyword>
<sequence length="479" mass="53773">MPTIKVDHLSFSYPTESGETPLTLNDISASFPSHHFSLLTGASGSGKSTLMKIISGLYPQFGGRVIAGQITLDGNPVPDIPETNRGRLVAMMFQNPNQQFAMDTVEREVIFALENQHVAPSEMMSRVTQALRYVEIEPLRHRNLNSLSGGEKQKVALAVIIAMQTDTILLDEPFASVDPEARQLLLAKLSQLQRKQGKTIIISDHDLEDYGQFVDELFVLDATGEHLEQLNHETAQNRLQHFSREQNNTIHFELPTTAEKTLYTGRDLSLQAGERTLINQPELGFFQHHITLLTGPNGSGKSTLLSAMSKLHDYGGSLTFNHKEVAKIRPRQLYRQVAMVFQDADQQFLNVTVEEEIALSLKNSQQHEYFKSRLSRLLTSLHLDQLQDHVVYTLSGGQKKKLQILEMLMMATPVLLFDEPFTGLDLASMQQIMAVMKQVATDCQLTLIIISHQLFGLNQLIDYHLTLANKKLEYVEGLA</sequence>
<dbReference type="GO" id="GO:0016887">
    <property type="term" value="F:ATP hydrolysis activity"/>
    <property type="evidence" value="ECO:0007669"/>
    <property type="project" value="InterPro"/>
</dbReference>
<dbReference type="PANTHER" id="PTHR43553:SF27">
    <property type="entry name" value="ENERGY-COUPLING FACTOR TRANSPORTER ATP-BINDING PROTEIN ECFA2"/>
    <property type="match status" value="1"/>
</dbReference>
<dbReference type="CDD" id="cd03225">
    <property type="entry name" value="ABC_cobalt_CbiO_domain1"/>
    <property type="match status" value="2"/>
</dbReference>
<comment type="caution">
    <text evidence="10">The sequence shown here is derived from an EMBL/GenBank/DDBJ whole genome shotgun (WGS) entry which is preliminary data.</text>
</comment>
<dbReference type="Proteomes" id="UP000466388">
    <property type="component" value="Unassembled WGS sequence"/>
</dbReference>
<dbReference type="SUPFAM" id="SSF52540">
    <property type="entry name" value="P-loop containing nucleoside triphosphate hydrolases"/>
    <property type="match status" value="2"/>
</dbReference>
<dbReference type="PANTHER" id="PTHR43553">
    <property type="entry name" value="HEAVY METAL TRANSPORTER"/>
    <property type="match status" value="1"/>
</dbReference>
<reference evidence="10 11" key="1">
    <citation type="submission" date="2019-11" db="EMBL/GenBank/DDBJ databases">
        <title>Lactobacillus sp. nov. CRM56-3, isolated from fermented tea leaves.</title>
        <authorList>
            <person name="Phuengjayaem S."/>
            <person name="Tanasupawat S."/>
        </authorList>
    </citation>
    <scope>NUCLEOTIDE SEQUENCE [LARGE SCALE GENOMIC DNA]</scope>
    <source>
        <strain evidence="10 11">CRM56-3</strain>
    </source>
</reference>
<proteinExistence type="inferred from homology"/>